<dbReference type="PANTHER" id="PTHR46250:SF15">
    <property type="entry name" value="OS01G0523800 PROTEIN"/>
    <property type="match status" value="1"/>
</dbReference>
<dbReference type="EMBL" id="CACSLK010009039">
    <property type="protein sequence ID" value="CAA0811635.1"/>
    <property type="molecule type" value="Genomic_DNA"/>
</dbReference>
<accession>A0A9N7R3F6</accession>
<dbReference type="OrthoDB" id="1746344at2759"/>
<dbReference type="Proteomes" id="UP001153555">
    <property type="component" value="Unassembled WGS sequence"/>
</dbReference>
<keyword evidence="3" id="KW-1185">Reference proteome</keyword>
<evidence type="ECO:0000313" key="3">
    <source>
        <dbReference type="Proteomes" id="UP001153555"/>
    </source>
</evidence>
<evidence type="ECO:0000256" key="1">
    <source>
        <dbReference type="SAM" id="MobiDB-lite"/>
    </source>
</evidence>
<evidence type="ECO:0000313" key="2">
    <source>
        <dbReference type="EMBL" id="CAA0811635.1"/>
    </source>
</evidence>
<dbReference type="AlphaFoldDB" id="A0A9N7R3F6"/>
<comment type="caution">
    <text evidence="2">The sequence shown here is derived from an EMBL/GenBank/DDBJ whole genome shotgun (WGS) entry which is preliminary data.</text>
</comment>
<organism evidence="2 3">
    <name type="scientific">Striga hermonthica</name>
    <name type="common">Purple witchweed</name>
    <name type="synonym">Buchnera hermonthica</name>
    <dbReference type="NCBI Taxonomy" id="68872"/>
    <lineage>
        <taxon>Eukaryota</taxon>
        <taxon>Viridiplantae</taxon>
        <taxon>Streptophyta</taxon>
        <taxon>Embryophyta</taxon>
        <taxon>Tracheophyta</taxon>
        <taxon>Spermatophyta</taxon>
        <taxon>Magnoliopsida</taxon>
        <taxon>eudicotyledons</taxon>
        <taxon>Gunneridae</taxon>
        <taxon>Pentapetalae</taxon>
        <taxon>asterids</taxon>
        <taxon>lamiids</taxon>
        <taxon>Lamiales</taxon>
        <taxon>Orobanchaceae</taxon>
        <taxon>Buchnereae</taxon>
        <taxon>Striga</taxon>
    </lineage>
</organism>
<reference evidence="2" key="1">
    <citation type="submission" date="2019-12" db="EMBL/GenBank/DDBJ databases">
        <authorList>
            <person name="Scholes J."/>
        </authorList>
    </citation>
    <scope>NUCLEOTIDE SEQUENCE</scope>
</reference>
<gene>
    <name evidence="2" type="ORF">SHERM_12633</name>
</gene>
<feature type="region of interest" description="Disordered" evidence="1">
    <location>
        <begin position="110"/>
        <end position="151"/>
    </location>
</feature>
<protein>
    <submittedName>
        <fullName evidence="2">Uncharacterized protein</fullName>
    </submittedName>
</protein>
<dbReference type="PANTHER" id="PTHR46250">
    <property type="entry name" value="MYB/SANT-LIKE DNA-BINDING DOMAIN PROTEIN-RELATED"/>
    <property type="match status" value="1"/>
</dbReference>
<sequence length="249" mass="27964">MDSTASVGRGPYQHSQRRSWAFEEERALIQGLKDLVARGMKADNGFCSGYTLILEQYMQQQFPGTTIRAEPHISSKVMVDIFGKDRATGEGAEGFADALQEVLCNTGEDAPAQNVRRGGVGGDFESNENDTESSAQGVESSASGKGRRVGKRKHVKDMEVEVVGLLFTLCEKADQRWGQMVERIGVQHDAKEQRKVLYEALKNIPMLTTEQKFIVTKYFCRNQEEMYIFFSVDEEEKASMVKMILENKL</sequence>
<name>A0A9N7R3F6_STRHE</name>
<proteinExistence type="predicted"/>